<dbReference type="GO" id="GO:0006313">
    <property type="term" value="P:DNA transposition"/>
    <property type="evidence" value="ECO:0007669"/>
    <property type="project" value="InterPro"/>
</dbReference>
<dbReference type="SUPFAM" id="SSF48295">
    <property type="entry name" value="TrpR-like"/>
    <property type="match status" value="1"/>
</dbReference>
<evidence type="ECO:0000313" key="1">
    <source>
        <dbReference type="EMBL" id="EQD68888.1"/>
    </source>
</evidence>
<proteinExistence type="predicted"/>
<dbReference type="InterPro" id="IPR010921">
    <property type="entry name" value="Trp_repressor/repl_initiator"/>
</dbReference>
<accession>T1BK55</accession>
<feature type="non-terminal residue" evidence="1">
    <location>
        <position position="1"/>
    </location>
</feature>
<comment type="caution">
    <text evidence="1">The sequence shown here is derived from an EMBL/GenBank/DDBJ whole genome shotgun (WGS) entry which is preliminary data.</text>
</comment>
<dbReference type="InterPro" id="IPR002514">
    <property type="entry name" value="Transposase_8"/>
</dbReference>
<gene>
    <name evidence="1" type="ORF">B2A_00253</name>
</gene>
<dbReference type="Gene3D" id="1.10.10.10">
    <property type="entry name" value="Winged helix-like DNA-binding domain superfamily/Winged helix DNA-binding domain"/>
    <property type="match status" value="1"/>
</dbReference>
<sequence>SEGTMTTRHSWSTSEKVQVVHEVMDPKANVANICRAHGIHSSQVYKWKATFLAGGRQALEGAASPDAKLRAENARLKKLLAEAHLVMDGLRETLEGRPLDDASGGG</sequence>
<reference evidence="1" key="2">
    <citation type="journal article" date="2014" name="ISME J.">
        <title>Microbial stratification in low pH oxic and suboxic macroscopic growths along an acid mine drainage.</title>
        <authorList>
            <person name="Mendez-Garcia C."/>
            <person name="Mesa V."/>
            <person name="Sprenger R.R."/>
            <person name="Richter M."/>
            <person name="Diez M.S."/>
            <person name="Solano J."/>
            <person name="Bargiela R."/>
            <person name="Golyshina O.V."/>
            <person name="Manteca A."/>
            <person name="Ramos J.L."/>
            <person name="Gallego J.R."/>
            <person name="Llorente I."/>
            <person name="Martins Dos Santos V.A."/>
            <person name="Jensen O.N."/>
            <person name="Pelaez A.I."/>
            <person name="Sanchez J."/>
            <person name="Ferrer M."/>
        </authorList>
    </citation>
    <scope>NUCLEOTIDE SEQUENCE</scope>
</reference>
<dbReference type="EMBL" id="AUZZ01000182">
    <property type="protein sequence ID" value="EQD68888.1"/>
    <property type="molecule type" value="Genomic_DNA"/>
</dbReference>
<dbReference type="AlphaFoldDB" id="T1BK55"/>
<protein>
    <submittedName>
        <fullName evidence="1">Transposase IS3/IS911</fullName>
    </submittedName>
</protein>
<dbReference type="GO" id="GO:0004803">
    <property type="term" value="F:transposase activity"/>
    <property type="evidence" value="ECO:0007669"/>
    <property type="project" value="InterPro"/>
</dbReference>
<organism evidence="1">
    <name type="scientific">mine drainage metagenome</name>
    <dbReference type="NCBI Taxonomy" id="410659"/>
    <lineage>
        <taxon>unclassified sequences</taxon>
        <taxon>metagenomes</taxon>
        <taxon>ecological metagenomes</taxon>
    </lineage>
</organism>
<dbReference type="Pfam" id="PF01527">
    <property type="entry name" value="HTH_Tnp_1"/>
    <property type="match status" value="1"/>
</dbReference>
<name>T1BK55_9ZZZZ</name>
<reference evidence="1" key="1">
    <citation type="submission" date="2013-08" db="EMBL/GenBank/DDBJ databases">
        <authorList>
            <person name="Mendez C."/>
            <person name="Richter M."/>
            <person name="Ferrer M."/>
            <person name="Sanchez J."/>
        </authorList>
    </citation>
    <scope>NUCLEOTIDE SEQUENCE</scope>
</reference>
<dbReference type="InterPro" id="IPR036388">
    <property type="entry name" value="WH-like_DNA-bd_sf"/>
</dbReference>
<dbReference type="GO" id="GO:0043565">
    <property type="term" value="F:sequence-specific DNA binding"/>
    <property type="evidence" value="ECO:0007669"/>
    <property type="project" value="InterPro"/>
</dbReference>